<organism evidence="1 2">
    <name type="scientific">Cladonia borealis</name>
    <dbReference type="NCBI Taxonomy" id="184061"/>
    <lineage>
        <taxon>Eukaryota</taxon>
        <taxon>Fungi</taxon>
        <taxon>Dikarya</taxon>
        <taxon>Ascomycota</taxon>
        <taxon>Pezizomycotina</taxon>
        <taxon>Lecanoromycetes</taxon>
        <taxon>OSLEUM clade</taxon>
        <taxon>Lecanoromycetidae</taxon>
        <taxon>Lecanorales</taxon>
        <taxon>Lecanorineae</taxon>
        <taxon>Cladoniaceae</taxon>
        <taxon>Cladonia</taxon>
    </lineage>
</organism>
<evidence type="ECO:0000313" key="1">
    <source>
        <dbReference type="EMBL" id="KAK0509325.1"/>
    </source>
</evidence>
<name>A0AA39V718_9LECA</name>
<sequence>MAPLKSSISTHLAPFQRQAYQSWYLDGFTLVQFTKLMDILFEELAKITFGRLSASERQWRTCKTVWDNAWNIKGGGIHQEARLGLEDLHVWFCKSPCGAVIWKPLGLDSLTLATLLPGLTMASETLHSAGQPLSLNQTWDDTGDDEGYVREEKLQPLDFNPASSETNQHYSAAKPADIHVPNTNGTSLMSHSQTEETHASLDGVFGNYTPYSQSNDRSCVLTAQAISETASSTNDVGSYCTMSQPQGTIYTPDGPANTYTEWPESVAQGRQCISTCNNSGFDLCSKDASQIDWLADIDS</sequence>
<dbReference type="EMBL" id="JAFEKC020000019">
    <property type="protein sequence ID" value="KAK0509325.1"/>
    <property type="molecule type" value="Genomic_DNA"/>
</dbReference>
<protein>
    <submittedName>
        <fullName evidence="1">Uncharacterized protein</fullName>
    </submittedName>
</protein>
<accession>A0AA39V718</accession>
<dbReference type="AlphaFoldDB" id="A0AA39V718"/>
<gene>
    <name evidence="1" type="ORF">JMJ35_008696</name>
</gene>
<proteinExistence type="predicted"/>
<keyword evidence="2" id="KW-1185">Reference proteome</keyword>
<dbReference type="Proteomes" id="UP001166286">
    <property type="component" value="Unassembled WGS sequence"/>
</dbReference>
<comment type="caution">
    <text evidence="1">The sequence shown here is derived from an EMBL/GenBank/DDBJ whole genome shotgun (WGS) entry which is preliminary data.</text>
</comment>
<reference evidence="1" key="1">
    <citation type="submission" date="2023-03" db="EMBL/GenBank/DDBJ databases">
        <title>Complete genome of Cladonia borealis.</title>
        <authorList>
            <person name="Park H."/>
        </authorList>
    </citation>
    <scope>NUCLEOTIDE SEQUENCE</scope>
    <source>
        <strain evidence="1">ANT050790</strain>
    </source>
</reference>
<evidence type="ECO:0000313" key="2">
    <source>
        <dbReference type="Proteomes" id="UP001166286"/>
    </source>
</evidence>